<dbReference type="PROSITE" id="PS00358">
    <property type="entry name" value="RIBOSOMAL_L5"/>
    <property type="match status" value="1"/>
</dbReference>
<dbReference type="NCBIfam" id="NF000585">
    <property type="entry name" value="PRK00010.1"/>
    <property type="match status" value="1"/>
</dbReference>
<evidence type="ECO:0000256" key="5">
    <source>
        <dbReference type="HAMAP-Rule" id="MF_01333"/>
    </source>
</evidence>
<evidence type="ECO:0000256" key="1">
    <source>
        <dbReference type="ARBA" id="ARBA00008553"/>
    </source>
</evidence>
<dbReference type="HAMAP" id="MF_01333_B">
    <property type="entry name" value="Ribosomal_uL5_B"/>
    <property type="match status" value="1"/>
</dbReference>
<evidence type="ECO:0000256" key="6">
    <source>
        <dbReference type="RuleBase" id="RU003930"/>
    </source>
</evidence>
<name>A0A0H4T6Y8_9BACT</name>
<feature type="domain" description="Large ribosomal subunit protein uL5 C-terminal" evidence="9">
    <location>
        <begin position="111"/>
        <end position="204"/>
    </location>
</feature>
<keyword evidence="5" id="KW-0694">RNA-binding</keyword>
<dbReference type="InterPro" id="IPR002132">
    <property type="entry name" value="Ribosomal_uL5"/>
</dbReference>
<dbReference type="GO" id="GO:0003735">
    <property type="term" value="F:structural constituent of ribosome"/>
    <property type="evidence" value="ECO:0007669"/>
    <property type="project" value="InterPro"/>
</dbReference>
<dbReference type="GO" id="GO:0019843">
    <property type="term" value="F:rRNA binding"/>
    <property type="evidence" value="ECO:0007669"/>
    <property type="project" value="UniProtKB-UniRule"/>
</dbReference>
<reference evidence="10" key="1">
    <citation type="journal article" date="2015" name="ISME J.">
        <title>Aquifer environment selects for microbial species cohorts in sediment and groundwater.</title>
        <authorList>
            <person name="Hug L.A."/>
            <person name="Thomas B.C."/>
            <person name="Brown C.T."/>
            <person name="Frischkorn K.R."/>
            <person name="Williams K.H."/>
            <person name="Tringe S.G."/>
            <person name="Banfield J.F."/>
        </authorList>
    </citation>
    <scope>NUCLEOTIDE SEQUENCE</scope>
</reference>
<accession>A0A0H4T6Y8</accession>
<proteinExistence type="inferred from homology"/>
<feature type="compositionally biased region" description="Basic and acidic residues" evidence="7">
    <location>
        <begin position="1"/>
        <end position="13"/>
    </location>
</feature>
<keyword evidence="5" id="KW-0699">rRNA-binding</keyword>
<organism evidence="10">
    <name type="scientific">uncultured Ignavibacteria bacterium Rifle_16ft_4_minimus_38087</name>
    <dbReference type="NCBI Taxonomy" id="1665104"/>
    <lineage>
        <taxon>Bacteria</taxon>
        <taxon>Pseudomonadati</taxon>
        <taxon>Ignavibacteriota</taxon>
        <taxon>Ignavibacteria</taxon>
        <taxon>environmental samples</taxon>
    </lineage>
</organism>
<evidence type="ECO:0000256" key="3">
    <source>
        <dbReference type="ARBA" id="ARBA00023274"/>
    </source>
</evidence>
<evidence type="ECO:0000259" key="9">
    <source>
        <dbReference type="Pfam" id="PF00673"/>
    </source>
</evidence>
<sequence>MGKEKQAKPEKGHAAPAVKGSVEEKGVPPRLALYYKKEIIGQLMKRFEYKSAMQVPRLEKIAINVGVGQATQDTKILDTTVKELEVITGQKVAVTKAKKAISNFKLREGLPIGCRVTLRRARMYEFLDRFISVALPRVRDFRGVSDKSFDGHGNYTVGIKEQIIFPEIDVDKVTRISGMDITFVTTAKTDQEAYELLRALGLPFVKRQEVIQTPATPA</sequence>
<dbReference type="EMBL" id="KT007015">
    <property type="protein sequence ID" value="AKQ03531.1"/>
    <property type="molecule type" value="Genomic_DNA"/>
</dbReference>
<dbReference type="GO" id="GO:0006412">
    <property type="term" value="P:translation"/>
    <property type="evidence" value="ECO:0007669"/>
    <property type="project" value="UniProtKB-UniRule"/>
</dbReference>
<dbReference type="Gene3D" id="3.30.1440.10">
    <property type="match status" value="1"/>
</dbReference>
<dbReference type="Pfam" id="PF00281">
    <property type="entry name" value="Ribosomal_L5"/>
    <property type="match status" value="1"/>
</dbReference>
<comment type="function">
    <text evidence="5">This is 1 of the proteins that bind and probably mediate the attachment of the 5S RNA into the large ribosomal subunit, where it forms part of the central protuberance. In the 70S ribosome it contacts protein S13 of the 30S subunit (bridge B1b), connecting the 2 subunits; this bridge is implicated in subunit movement. Contacts the P site tRNA; the 5S rRNA and some of its associated proteins might help stabilize positioning of ribosome-bound tRNAs.</text>
</comment>
<evidence type="ECO:0000259" key="8">
    <source>
        <dbReference type="Pfam" id="PF00281"/>
    </source>
</evidence>
<feature type="domain" description="Large ribosomal subunit protein uL5 N-terminal" evidence="8">
    <location>
        <begin position="52"/>
        <end position="107"/>
    </location>
</feature>
<dbReference type="SUPFAM" id="SSF55282">
    <property type="entry name" value="RL5-like"/>
    <property type="match status" value="1"/>
</dbReference>
<dbReference type="InterPro" id="IPR031310">
    <property type="entry name" value="Ribosomal_uL5_N"/>
</dbReference>
<dbReference type="InterPro" id="IPR020929">
    <property type="entry name" value="Ribosomal_uL5_CS"/>
</dbReference>
<dbReference type="GO" id="GO:0000049">
    <property type="term" value="F:tRNA binding"/>
    <property type="evidence" value="ECO:0007669"/>
    <property type="project" value="UniProtKB-UniRule"/>
</dbReference>
<dbReference type="InterPro" id="IPR020930">
    <property type="entry name" value="Ribosomal_uL5_bac-type"/>
</dbReference>
<dbReference type="Pfam" id="PF00673">
    <property type="entry name" value="Ribosomal_L5_C"/>
    <property type="match status" value="1"/>
</dbReference>
<evidence type="ECO:0000256" key="7">
    <source>
        <dbReference type="SAM" id="MobiDB-lite"/>
    </source>
</evidence>
<dbReference type="AlphaFoldDB" id="A0A0H4T6Y8"/>
<protein>
    <recommendedName>
        <fullName evidence="4 5">Large ribosomal subunit protein uL5</fullName>
    </recommendedName>
</protein>
<dbReference type="InterPro" id="IPR031309">
    <property type="entry name" value="Ribosomal_uL5_C"/>
</dbReference>
<keyword evidence="5" id="KW-0820">tRNA-binding</keyword>
<dbReference type="GO" id="GO:1990904">
    <property type="term" value="C:ribonucleoprotein complex"/>
    <property type="evidence" value="ECO:0007669"/>
    <property type="project" value="UniProtKB-KW"/>
</dbReference>
<gene>
    <name evidence="5" type="primary">rplE</name>
</gene>
<dbReference type="PIRSF" id="PIRSF002161">
    <property type="entry name" value="Ribosomal_L5"/>
    <property type="match status" value="1"/>
</dbReference>
<dbReference type="InterPro" id="IPR022803">
    <property type="entry name" value="Ribosomal_uL5_dom_sf"/>
</dbReference>
<evidence type="ECO:0000256" key="2">
    <source>
        <dbReference type="ARBA" id="ARBA00022980"/>
    </source>
</evidence>
<keyword evidence="2 5" id="KW-0689">Ribosomal protein</keyword>
<dbReference type="FunFam" id="3.30.1440.10:FF:000001">
    <property type="entry name" value="50S ribosomal protein L5"/>
    <property type="match status" value="1"/>
</dbReference>
<evidence type="ECO:0000313" key="10">
    <source>
        <dbReference type="EMBL" id="AKQ03531.1"/>
    </source>
</evidence>
<dbReference type="PANTHER" id="PTHR11994">
    <property type="entry name" value="60S RIBOSOMAL PROTEIN L11-RELATED"/>
    <property type="match status" value="1"/>
</dbReference>
<feature type="region of interest" description="Disordered" evidence="7">
    <location>
        <begin position="1"/>
        <end position="22"/>
    </location>
</feature>
<dbReference type="GO" id="GO:0005840">
    <property type="term" value="C:ribosome"/>
    <property type="evidence" value="ECO:0007669"/>
    <property type="project" value="UniProtKB-KW"/>
</dbReference>
<evidence type="ECO:0000256" key="4">
    <source>
        <dbReference type="ARBA" id="ARBA00035245"/>
    </source>
</evidence>
<keyword evidence="3 5" id="KW-0687">Ribonucleoprotein</keyword>
<comment type="subunit">
    <text evidence="5">Part of the 50S ribosomal subunit; part of the 5S rRNA/L5/L18/L25 subcomplex. Contacts the 5S rRNA and the P site tRNA. Forms a bridge to the 30S subunit in the 70S ribosome.</text>
</comment>
<comment type="similarity">
    <text evidence="1 5 6">Belongs to the universal ribosomal protein uL5 family.</text>
</comment>